<dbReference type="Proteomes" id="UP000193144">
    <property type="component" value="Unassembled WGS sequence"/>
</dbReference>
<keyword evidence="2" id="KW-1185">Reference proteome</keyword>
<accession>A0A1Y2A0W5</accession>
<dbReference type="EMBL" id="MCFA01000020">
    <property type="protein sequence ID" value="ORY16088.1"/>
    <property type="molecule type" value="Genomic_DNA"/>
</dbReference>
<reference evidence="1 2" key="1">
    <citation type="submission" date="2016-07" db="EMBL/GenBank/DDBJ databases">
        <title>Pervasive Adenine N6-methylation of Active Genes in Fungi.</title>
        <authorList>
            <consortium name="DOE Joint Genome Institute"/>
            <person name="Mondo S.J."/>
            <person name="Dannebaum R.O."/>
            <person name="Kuo R.C."/>
            <person name="Labutti K."/>
            <person name="Haridas S."/>
            <person name="Kuo A."/>
            <person name="Salamov A."/>
            <person name="Ahrendt S.R."/>
            <person name="Lipzen A."/>
            <person name="Sullivan W."/>
            <person name="Andreopoulos W.B."/>
            <person name="Clum A."/>
            <person name="Lindquist E."/>
            <person name="Daum C."/>
            <person name="Ramamoorthy G.K."/>
            <person name="Gryganskyi A."/>
            <person name="Culley D."/>
            <person name="Magnuson J.K."/>
            <person name="James T.Y."/>
            <person name="O'Malley M.A."/>
            <person name="Stajich J.E."/>
            <person name="Spatafora J.W."/>
            <person name="Visel A."/>
            <person name="Grigoriev I.V."/>
        </authorList>
    </citation>
    <scope>NUCLEOTIDE SEQUENCE [LARGE SCALE GENOMIC DNA]</scope>
    <source>
        <strain evidence="1 2">CBS 115471</strain>
    </source>
</reference>
<name>A0A1Y2A0W5_9PLEO</name>
<protein>
    <submittedName>
        <fullName evidence="1">Uncharacterized protein</fullName>
    </submittedName>
</protein>
<gene>
    <name evidence="1" type="ORF">BCR34DRAFT_557690</name>
</gene>
<proteinExistence type="predicted"/>
<dbReference type="AlphaFoldDB" id="A0A1Y2A0W5"/>
<evidence type="ECO:0000313" key="1">
    <source>
        <dbReference type="EMBL" id="ORY16088.1"/>
    </source>
</evidence>
<organism evidence="1 2">
    <name type="scientific">Clohesyomyces aquaticus</name>
    <dbReference type="NCBI Taxonomy" id="1231657"/>
    <lineage>
        <taxon>Eukaryota</taxon>
        <taxon>Fungi</taxon>
        <taxon>Dikarya</taxon>
        <taxon>Ascomycota</taxon>
        <taxon>Pezizomycotina</taxon>
        <taxon>Dothideomycetes</taxon>
        <taxon>Pleosporomycetidae</taxon>
        <taxon>Pleosporales</taxon>
        <taxon>Lindgomycetaceae</taxon>
        <taxon>Clohesyomyces</taxon>
    </lineage>
</organism>
<sequence>MAFGVGICSGWFWSLGVWEVFVFVLLPRKGFLVTWNSNLVRELAEKVQWVIVSRARNLECRSLSQRPCPACVRDD</sequence>
<evidence type="ECO:0000313" key="2">
    <source>
        <dbReference type="Proteomes" id="UP000193144"/>
    </source>
</evidence>
<comment type="caution">
    <text evidence="1">The sequence shown here is derived from an EMBL/GenBank/DDBJ whole genome shotgun (WGS) entry which is preliminary data.</text>
</comment>